<accession>A0ABQ1QNC8</accession>
<sequence length="146" mass="15720">MTRVIALLFALLIAPPAVAQGMAFPVHGNWCGPNHGAGPALDLLDAACQRHDLCIAQTGLLDCGCDLVFMDELRNRPWPNPVMAAKARAVYEVIAMAPCRDPDGHRYKMSLAAADWARDVSLGIEPPWAILDRLGALFAQGAARAY</sequence>
<dbReference type="SUPFAM" id="SSF48619">
    <property type="entry name" value="Phospholipase A2, PLA2"/>
    <property type="match status" value="1"/>
</dbReference>
<comment type="caution">
    <text evidence="2">The sequence shown here is derived from an EMBL/GenBank/DDBJ whole genome shotgun (WGS) entry which is preliminary data.</text>
</comment>
<feature type="signal peptide" evidence="1">
    <location>
        <begin position="1"/>
        <end position="19"/>
    </location>
</feature>
<keyword evidence="3" id="KW-1185">Reference proteome</keyword>
<dbReference type="EMBL" id="BMGI01000002">
    <property type="protein sequence ID" value="GGD33052.1"/>
    <property type="molecule type" value="Genomic_DNA"/>
</dbReference>
<name>A0ABQ1QNC8_9RHOB</name>
<protein>
    <submittedName>
        <fullName evidence="2">Uncharacterized protein</fullName>
    </submittedName>
</protein>
<dbReference type="Gene3D" id="1.20.90.10">
    <property type="entry name" value="Phospholipase A2 domain"/>
    <property type="match status" value="1"/>
</dbReference>
<keyword evidence="1" id="KW-0732">Signal</keyword>
<dbReference type="RefSeq" id="WP_188527152.1">
    <property type="nucleotide sequence ID" value="NZ_BMGI01000002.1"/>
</dbReference>
<feature type="chain" id="PRO_5047281313" evidence="1">
    <location>
        <begin position="20"/>
        <end position="146"/>
    </location>
</feature>
<evidence type="ECO:0000313" key="2">
    <source>
        <dbReference type="EMBL" id="GGD33052.1"/>
    </source>
</evidence>
<evidence type="ECO:0000256" key="1">
    <source>
        <dbReference type="SAM" id="SignalP"/>
    </source>
</evidence>
<organism evidence="2 3">
    <name type="scientific">Sinisalibacter lacisalsi</name>
    <dbReference type="NCBI Taxonomy" id="1526570"/>
    <lineage>
        <taxon>Bacteria</taxon>
        <taxon>Pseudomonadati</taxon>
        <taxon>Pseudomonadota</taxon>
        <taxon>Alphaproteobacteria</taxon>
        <taxon>Rhodobacterales</taxon>
        <taxon>Roseobacteraceae</taxon>
        <taxon>Sinisalibacter</taxon>
    </lineage>
</organism>
<reference evidence="3" key="1">
    <citation type="journal article" date="2019" name="Int. J. Syst. Evol. Microbiol.">
        <title>The Global Catalogue of Microorganisms (GCM) 10K type strain sequencing project: providing services to taxonomists for standard genome sequencing and annotation.</title>
        <authorList>
            <consortium name="The Broad Institute Genomics Platform"/>
            <consortium name="The Broad Institute Genome Sequencing Center for Infectious Disease"/>
            <person name="Wu L."/>
            <person name="Ma J."/>
        </authorList>
    </citation>
    <scope>NUCLEOTIDE SEQUENCE [LARGE SCALE GENOMIC DNA]</scope>
    <source>
        <strain evidence="3">CGMCC 1.12922</strain>
    </source>
</reference>
<dbReference type="InterPro" id="IPR036444">
    <property type="entry name" value="PLipase_A2_dom_sf"/>
</dbReference>
<gene>
    <name evidence="2" type="ORF">GCM10011358_16470</name>
</gene>
<proteinExistence type="predicted"/>
<evidence type="ECO:0000313" key="3">
    <source>
        <dbReference type="Proteomes" id="UP000617355"/>
    </source>
</evidence>
<dbReference type="Proteomes" id="UP000617355">
    <property type="component" value="Unassembled WGS sequence"/>
</dbReference>